<evidence type="ECO:0000256" key="1">
    <source>
        <dbReference type="SAM" id="MobiDB-lite"/>
    </source>
</evidence>
<dbReference type="GeneID" id="37080543"/>
<name>A0A318Z6R9_9EURO</name>
<feature type="region of interest" description="Disordered" evidence="1">
    <location>
        <begin position="837"/>
        <end position="859"/>
    </location>
</feature>
<dbReference type="EMBL" id="KZ821255">
    <property type="protein sequence ID" value="PYH42134.1"/>
    <property type="molecule type" value="Genomic_DNA"/>
</dbReference>
<reference evidence="2 3" key="1">
    <citation type="submission" date="2016-12" db="EMBL/GenBank/DDBJ databases">
        <title>The genomes of Aspergillus section Nigri reveals drivers in fungal speciation.</title>
        <authorList>
            <consortium name="DOE Joint Genome Institute"/>
            <person name="Vesth T.C."/>
            <person name="Nybo J."/>
            <person name="Theobald S."/>
            <person name="Brandl J."/>
            <person name="Frisvad J.C."/>
            <person name="Nielsen K.F."/>
            <person name="Lyhne E.K."/>
            <person name="Kogle M.E."/>
            <person name="Kuo A."/>
            <person name="Riley R."/>
            <person name="Clum A."/>
            <person name="Nolan M."/>
            <person name="Lipzen A."/>
            <person name="Salamov A."/>
            <person name="Henrissat B."/>
            <person name="Wiebenga A."/>
            <person name="De Vries R.P."/>
            <person name="Grigoriev I.V."/>
            <person name="Mortensen U.H."/>
            <person name="Andersen M.R."/>
            <person name="Baker S.E."/>
        </authorList>
    </citation>
    <scope>NUCLEOTIDE SEQUENCE [LARGE SCALE GENOMIC DNA]</scope>
    <source>
        <strain evidence="2 3">JOP 1030-1</strain>
    </source>
</reference>
<feature type="compositionally biased region" description="Polar residues" evidence="1">
    <location>
        <begin position="837"/>
        <end position="849"/>
    </location>
</feature>
<sequence length="859" mass="98553">MGTRGLMFVRYRGRYFVYYNHWDSYPEGLGRELIDTIPTDPTQYQAWLEAYRATFARLVHQYETQCLPVTIQSVAEEDSDAALAERYEKSYLALDDRLETPPLKFLPLDWQTYGGEWVYTLDLDREIFSIDHAVHFHLHKVSSEPNWIMYLGKDARRRRAPAKCTPPYLLADPVFRPTVNDASTAAFERLNVKTVRPESFHVAQTFSSLREAFLMETFRQIHAEYRGLLDMSYLEWAPTDFTFREIAYAILSLATGDVTFEDTHSFDANHQGEGYYLIPGAGAMHANSPGSAPTVLPCFLWERHDTGVEAGSAPRQTTYWHDGVLVHLVTGLDRVGIEKAAIAEAVDAGLEHGRKSFYAIIFSILDVILLRIERKEDLTIFVERSPKLTLFYFDDINSSFAQGPRNSPFKWPEIEEELTLLMTRDLNDGVGHIEDVLPHLERGRPEVAKTNIGWAYVFVNIMHFFDAARYHSLGGAVSSILPNETLANVMQLSDTRTYRILSKLSAYCHKTSLSELRLNDRYTIVHSDAETPSMTLHDSRTGTRRTSQYKRSFYPDDTGLILTLIIGTCDPLRRSVVDCVKWRFMDISEMDPEYPKKITMPRRAHPHPHTFFGFNSAIDFEGLFHLPDYLYLKSVQDGWERYAKKLIHTYQTQGDSYVTFDMGKFECLQPPGYREITTFRCSGVHCFLRHAREESADEWERTVQYGLRRLHTRETSKDGYMSDGLAEKYSLPGRPVVIAFTTRVQLFYYVHHRGEKPAVPEGVGTHCAELAERCTDPDPQHRLVPLIPGVIDLKDDAARSEFEAWFRKFCSATGEVTEYYDPFSDQQQLLVRIAEQPSETKQPVTSTEPVGSDVVYELS</sequence>
<dbReference type="Proteomes" id="UP000248349">
    <property type="component" value="Unassembled WGS sequence"/>
</dbReference>
<evidence type="ECO:0000313" key="3">
    <source>
        <dbReference type="Proteomes" id="UP000248349"/>
    </source>
</evidence>
<dbReference type="RefSeq" id="XP_025428116.1">
    <property type="nucleotide sequence ID" value="XM_025579314.1"/>
</dbReference>
<organism evidence="2 3">
    <name type="scientific">Aspergillus saccharolyticus JOP 1030-1</name>
    <dbReference type="NCBI Taxonomy" id="1450539"/>
    <lineage>
        <taxon>Eukaryota</taxon>
        <taxon>Fungi</taxon>
        <taxon>Dikarya</taxon>
        <taxon>Ascomycota</taxon>
        <taxon>Pezizomycotina</taxon>
        <taxon>Eurotiomycetes</taxon>
        <taxon>Eurotiomycetidae</taxon>
        <taxon>Eurotiales</taxon>
        <taxon>Aspergillaceae</taxon>
        <taxon>Aspergillus</taxon>
        <taxon>Aspergillus subgen. Circumdati</taxon>
    </lineage>
</organism>
<keyword evidence="3" id="KW-1185">Reference proteome</keyword>
<evidence type="ECO:0000313" key="2">
    <source>
        <dbReference type="EMBL" id="PYH42134.1"/>
    </source>
</evidence>
<dbReference type="OrthoDB" id="3938867at2759"/>
<protein>
    <submittedName>
        <fullName evidence="2">Uncharacterized protein</fullName>
    </submittedName>
</protein>
<gene>
    <name evidence="2" type="ORF">BP01DRAFT_418233</name>
</gene>
<dbReference type="AlphaFoldDB" id="A0A318Z6R9"/>
<proteinExistence type="predicted"/>
<accession>A0A318Z6R9</accession>